<dbReference type="InterPro" id="IPR022002">
    <property type="entry name" value="ChsH2_Znr"/>
</dbReference>
<evidence type="ECO:0000313" key="3">
    <source>
        <dbReference type="EMBL" id="VBA50794.1"/>
    </source>
</evidence>
<dbReference type="PANTHER" id="PTHR34075">
    <property type="entry name" value="BLR3430 PROTEIN"/>
    <property type="match status" value="1"/>
</dbReference>
<dbReference type="Proteomes" id="UP000268285">
    <property type="component" value="Unassembled WGS sequence"/>
</dbReference>
<feature type="domain" description="ChsH2 rubredoxin-like zinc ribbon" evidence="2">
    <location>
        <begin position="26"/>
        <end position="61"/>
    </location>
</feature>
<protein>
    <recommendedName>
        <fullName evidence="5">DUF35 domain-containing protein</fullName>
    </recommendedName>
</protein>
<dbReference type="Gene3D" id="6.10.30.10">
    <property type="match status" value="1"/>
</dbReference>
<evidence type="ECO:0000259" key="1">
    <source>
        <dbReference type="Pfam" id="PF01796"/>
    </source>
</evidence>
<proteinExistence type="predicted"/>
<feature type="domain" description="ChsH2 C-terminal OB-fold" evidence="1">
    <location>
        <begin position="63"/>
        <end position="126"/>
    </location>
</feature>
<keyword evidence="4" id="KW-1185">Reference proteome</keyword>
<dbReference type="EMBL" id="UPHU01000001">
    <property type="protein sequence ID" value="VBA50794.1"/>
    <property type="molecule type" value="Genomic_DNA"/>
</dbReference>
<evidence type="ECO:0000259" key="2">
    <source>
        <dbReference type="Pfam" id="PF12172"/>
    </source>
</evidence>
<organism evidence="3 4">
    <name type="scientific">Mycobacterium pseudokansasii</name>
    <dbReference type="NCBI Taxonomy" id="2341080"/>
    <lineage>
        <taxon>Bacteria</taxon>
        <taxon>Bacillati</taxon>
        <taxon>Actinomycetota</taxon>
        <taxon>Actinomycetes</taxon>
        <taxon>Mycobacteriales</taxon>
        <taxon>Mycobacteriaceae</taxon>
        <taxon>Mycobacterium</taxon>
    </lineage>
</organism>
<dbReference type="OrthoDB" id="7470921at2"/>
<dbReference type="InterPro" id="IPR052513">
    <property type="entry name" value="Thioester_dehydratase-like"/>
</dbReference>
<reference evidence="3 4" key="1">
    <citation type="submission" date="2018-09" db="EMBL/GenBank/DDBJ databases">
        <authorList>
            <person name="Tagini F."/>
        </authorList>
    </citation>
    <scope>NUCLEOTIDE SEQUENCE [LARGE SCALE GENOMIC DNA]</scope>
    <source>
        <strain evidence="3 4">MK142</strain>
    </source>
</reference>
<dbReference type="AlphaFoldDB" id="A0A498QRQ1"/>
<dbReference type="SUPFAM" id="SSF50249">
    <property type="entry name" value="Nucleic acid-binding proteins"/>
    <property type="match status" value="1"/>
</dbReference>
<name>A0A498QRQ1_9MYCO</name>
<evidence type="ECO:0008006" key="5">
    <source>
        <dbReference type="Google" id="ProtNLM"/>
    </source>
</evidence>
<evidence type="ECO:0000313" key="4">
    <source>
        <dbReference type="Proteomes" id="UP000268285"/>
    </source>
</evidence>
<dbReference type="Pfam" id="PF01796">
    <property type="entry name" value="OB_ChsH2_C"/>
    <property type="match status" value="1"/>
</dbReference>
<dbReference type="PANTHER" id="PTHR34075:SF5">
    <property type="entry name" value="BLR3430 PROTEIN"/>
    <property type="match status" value="1"/>
</dbReference>
<dbReference type="InterPro" id="IPR012340">
    <property type="entry name" value="NA-bd_OB-fold"/>
</dbReference>
<dbReference type="InterPro" id="IPR002878">
    <property type="entry name" value="ChsH2_C"/>
</dbReference>
<accession>A0A498QRQ1</accession>
<sequence>MSSGELLRPQTGPVPHPSSPLSAPFWDGCRAGELRYQRCQGCGAANFPPAEHCRQCLSANLAWMPSAGVGEIYSWTVVYRPATPEFEPPYAPAIVTLDEGYQMLTDVVGMAPADLAIGMRVQVQFHEVGSDLTLPYFTPLRPVSITAVTSVCASVDTR</sequence>
<dbReference type="Pfam" id="PF12172">
    <property type="entry name" value="zf-ChsH2"/>
    <property type="match status" value="1"/>
</dbReference>
<dbReference type="RefSeq" id="WP_051490516.1">
    <property type="nucleotide sequence ID" value="NZ_JAIENV010000107.1"/>
</dbReference>
<gene>
    <name evidence="3" type="ORF">LAUMK142_02826</name>
</gene>